<reference evidence="1 2" key="1">
    <citation type="submission" date="2010-08" db="EMBL/GenBank/DDBJ databases">
        <title>Complete sequence of Clostridium cellulovorans 743B.</title>
        <authorList>
            <consortium name="US DOE Joint Genome Institute"/>
            <person name="Lucas S."/>
            <person name="Copeland A."/>
            <person name="Lapidus A."/>
            <person name="Cheng J.-F."/>
            <person name="Bruce D."/>
            <person name="Goodwin L."/>
            <person name="Pitluck S."/>
            <person name="Chertkov O."/>
            <person name="Detter J.C."/>
            <person name="Han C."/>
            <person name="Tapia R."/>
            <person name="Land M."/>
            <person name="Hauser L."/>
            <person name="Chang Y.-J."/>
            <person name="Jeffries C."/>
            <person name="Kyrpides N."/>
            <person name="Ivanova N."/>
            <person name="Mikhailova N."/>
            <person name="Hemme C.L."/>
            <person name="Woyke T."/>
        </authorList>
    </citation>
    <scope>NUCLEOTIDE SEQUENCE [LARGE SCALE GENOMIC DNA]</scope>
    <source>
        <strain evidence="2">ATCC 35296 / DSM 3052 / OCM 3 / 743B</strain>
    </source>
</reference>
<protein>
    <submittedName>
        <fullName evidence="1">Uncharacterized protein</fullName>
    </submittedName>
</protein>
<dbReference type="EMBL" id="CP002160">
    <property type="protein sequence ID" value="ADL52039.1"/>
    <property type="molecule type" value="Genomic_DNA"/>
</dbReference>
<dbReference type="AlphaFoldDB" id="D9SP74"/>
<evidence type="ECO:0000313" key="1">
    <source>
        <dbReference type="EMBL" id="ADL52039.1"/>
    </source>
</evidence>
<name>D9SP74_CLOC7</name>
<dbReference type="KEGG" id="ccb:Clocel_2318"/>
<keyword evidence="2" id="KW-1185">Reference proteome</keyword>
<evidence type="ECO:0000313" key="2">
    <source>
        <dbReference type="Proteomes" id="UP000002730"/>
    </source>
</evidence>
<proteinExistence type="predicted"/>
<dbReference type="Proteomes" id="UP000002730">
    <property type="component" value="Chromosome"/>
</dbReference>
<organism evidence="1 2">
    <name type="scientific">Clostridium cellulovorans (strain ATCC 35296 / DSM 3052 / OCM 3 / 743B)</name>
    <dbReference type="NCBI Taxonomy" id="573061"/>
    <lineage>
        <taxon>Bacteria</taxon>
        <taxon>Bacillati</taxon>
        <taxon>Bacillota</taxon>
        <taxon>Clostridia</taxon>
        <taxon>Eubacteriales</taxon>
        <taxon>Clostridiaceae</taxon>
        <taxon>Clostridium</taxon>
    </lineage>
</organism>
<dbReference type="RefSeq" id="WP_010075375.1">
    <property type="nucleotide sequence ID" value="NC_014393.1"/>
</dbReference>
<dbReference type="HOGENOM" id="CLU_2786474_0_0_9"/>
<accession>D9SP74</accession>
<dbReference type="OrthoDB" id="3035100at2"/>
<gene>
    <name evidence="1" type="ordered locus">Clocel_2318</name>
</gene>
<sequence>MFGHQYEKVLEDIQQFDIEQNDFMVNNKSVSNLNIEEKKRINCIAKWRHHAFEWIVGDEAWDEIEINT</sequence>